<dbReference type="EMBL" id="MU003497">
    <property type="protein sequence ID" value="KAF2474482.1"/>
    <property type="molecule type" value="Genomic_DNA"/>
</dbReference>
<organism evidence="1 2">
    <name type="scientific">Lindgomyces ingoldianus</name>
    <dbReference type="NCBI Taxonomy" id="673940"/>
    <lineage>
        <taxon>Eukaryota</taxon>
        <taxon>Fungi</taxon>
        <taxon>Dikarya</taxon>
        <taxon>Ascomycota</taxon>
        <taxon>Pezizomycotina</taxon>
        <taxon>Dothideomycetes</taxon>
        <taxon>Pleosporomycetidae</taxon>
        <taxon>Pleosporales</taxon>
        <taxon>Lindgomycetaceae</taxon>
        <taxon>Lindgomyces</taxon>
    </lineage>
</organism>
<proteinExistence type="predicted"/>
<accession>A0ACB6R5Y3</accession>
<reference evidence="1" key="1">
    <citation type="journal article" date="2020" name="Stud. Mycol.">
        <title>101 Dothideomycetes genomes: a test case for predicting lifestyles and emergence of pathogens.</title>
        <authorList>
            <person name="Haridas S."/>
            <person name="Albert R."/>
            <person name="Binder M."/>
            <person name="Bloem J."/>
            <person name="Labutti K."/>
            <person name="Salamov A."/>
            <person name="Andreopoulos B."/>
            <person name="Baker S."/>
            <person name="Barry K."/>
            <person name="Bills G."/>
            <person name="Bluhm B."/>
            <person name="Cannon C."/>
            <person name="Castanera R."/>
            <person name="Culley D."/>
            <person name="Daum C."/>
            <person name="Ezra D."/>
            <person name="Gonzalez J."/>
            <person name="Henrissat B."/>
            <person name="Kuo A."/>
            <person name="Liang C."/>
            <person name="Lipzen A."/>
            <person name="Lutzoni F."/>
            <person name="Magnuson J."/>
            <person name="Mondo S."/>
            <person name="Nolan M."/>
            <person name="Ohm R."/>
            <person name="Pangilinan J."/>
            <person name="Park H.-J."/>
            <person name="Ramirez L."/>
            <person name="Alfaro M."/>
            <person name="Sun H."/>
            <person name="Tritt A."/>
            <person name="Yoshinaga Y."/>
            <person name="Zwiers L.-H."/>
            <person name="Turgeon B."/>
            <person name="Goodwin S."/>
            <person name="Spatafora J."/>
            <person name="Crous P."/>
            <person name="Grigoriev I."/>
        </authorList>
    </citation>
    <scope>NUCLEOTIDE SEQUENCE</scope>
    <source>
        <strain evidence="1">ATCC 200398</strain>
    </source>
</reference>
<evidence type="ECO:0000313" key="2">
    <source>
        <dbReference type="Proteomes" id="UP000799755"/>
    </source>
</evidence>
<gene>
    <name evidence="1" type="ORF">BDR25DRAFT_202280</name>
</gene>
<sequence>TSYVALSHCWGAFQTYKTEKHSLNDRLTGLSWSHIPETFQDAILITRSLGFHFIWIDSLCIVQDDLDDWAGESSRMNSVYANAALTIAAATAEDDTQGFLQRRYYASYLIPTGDNGTKIKIRRFLHDDSFDQPGPLARRGWVLQERLLSRRILYYEQDEMVWECRENRHCECGHKLSFDRNKGTPSSKTPLVDAYYFTQSSVPTSETYSWWRKWVVPEYILLQLTKLSDRLPALSGLATAMRLKSRVTYLAGIWLEDLAPSLLWRTFGHARLVIDEYIAPSWSWASLNGRVDFGPGVEGIKFVRVVEYNITITSKNPTGAISGGSLKL</sequence>
<feature type="non-terminal residue" evidence="1">
    <location>
        <position position="328"/>
    </location>
</feature>
<evidence type="ECO:0000313" key="1">
    <source>
        <dbReference type="EMBL" id="KAF2474482.1"/>
    </source>
</evidence>
<protein>
    <submittedName>
        <fullName evidence="1">HET-domain-containing protein</fullName>
    </submittedName>
</protein>
<dbReference type="Proteomes" id="UP000799755">
    <property type="component" value="Unassembled WGS sequence"/>
</dbReference>
<feature type="non-terminal residue" evidence="1">
    <location>
        <position position="1"/>
    </location>
</feature>
<comment type="caution">
    <text evidence="1">The sequence shown here is derived from an EMBL/GenBank/DDBJ whole genome shotgun (WGS) entry which is preliminary data.</text>
</comment>
<keyword evidence="2" id="KW-1185">Reference proteome</keyword>
<name>A0ACB6R5Y3_9PLEO</name>